<dbReference type="Pfam" id="PF00439">
    <property type="entry name" value="Bromodomain"/>
    <property type="match status" value="1"/>
</dbReference>
<dbReference type="CDD" id="cd04369">
    <property type="entry name" value="Bromodomain"/>
    <property type="match status" value="1"/>
</dbReference>
<protein>
    <recommendedName>
        <fullName evidence="4">Bromo domain-containing protein</fullName>
    </recommendedName>
</protein>
<feature type="compositionally biased region" description="Low complexity" evidence="3">
    <location>
        <begin position="790"/>
        <end position="801"/>
    </location>
</feature>
<reference evidence="5 6" key="1">
    <citation type="journal article" date="2008" name="Science">
        <title>The Physcomitrella genome reveals evolutionary insights into the conquest of land by plants.</title>
        <authorList>
            <person name="Rensing S."/>
            <person name="Lang D."/>
            <person name="Zimmer A."/>
            <person name="Terry A."/>
            <person name="Salamov A."/>
            <person name="Shapiro H."/>
            <person name="Nishiyama T."/>
            <person name="Perroud P.-F."/>
            <person name="Lindquist E."/>
            <person name="Kamisugi Y."/>
            <person name="Tanahashi T."/>
            <person name="Sakakibara K."/>
            <person name="Fujita T."/>
            <person name="Oishi K."/>
            <person name="Shin-I T."/>
            <person name="Kuroki Y."/>
            <person name="Toyoda A."/>
            <person name="Suzuki Y."/>
            <person name="Hashimoto A."/>
            <person name="Yamaguchi K."/>
            <person name="Sugano A."/>
            <person name="Kohara Y."/>
            <person name="Fujiyama A."/>
            <person name="Anterola A."/>
            <person name="Aoki S."/>
            <person name="Ashton N."/>
            <person name="Barbazuk W.B."/>
            <person name="Barker E."/>
            <person name="Bennetzen J."/>
            <person name="Bezanilla M."/>
            <person name="Blankenship R."/>
            <person name="Cho S.H."/>
            <person name="Dutcher S."/>
            <person name="Estelle M."/>
            <person name="Fawcett J.A."/>
            <person name="Gundlach H."/>
            <person name="Hanada K."/>
            <person name="Heyl A."/>
            <person name="Hicks K.A."/>
            <person name="Hugh J."/>
            <person name="Lohr M."/>
            <person name="Mayer K."/>
            <person name="Melkozernov A."/>
            <person name="Murata T."/>
            <person name="Nelson D."/>
            <person name="Pils B."/>
            <person name="Prigge M."/>
            <person name="Reiss B."/>
            <person name="Renner T."/>
            <person name="Rombauts S."/>
            <person name="Rushton P."/>
            <person name="Sanderfoot A."/>
            <person name="Schween G."/>
            <person name="Shiu S.-H."/>
            <person name="Stueber K."/>
            <person name="Theodoulou F.L."/>
            <person name="Tu H."/>
            <person name="Van de Peer Y."/>
            <person name="Verrier P.J."/>
            <person name="Waters E."/>
            <person name="Wood A."/>
            <person name="Yang L."/>
            <person name="Cove D."/>
            <person name="Cuming A."/>
            <person name="Hasebe M."/>
            <person name="Lucas S."/>
            <person name="Mishler D.B."/>
            <person name="Reski R."/>
            <person name="Grigoriev I."/>
            <person name="Quatrano R.S."/>
            <person name="Boore J.L."/>
        </authorList>
    </citation>
    <scope>NUCLEOTIDE SEQUENCE [LARGE SCALE GENOMIC DNA]</scope>
    <source>
        <strain evidence="5 6">cv. Gransden 2004</strain>
    </source>
</reference>
<evidence type="ECO:0000259" key="4">
    <source>
        <dbReference type="PROSITE" id="PS50014"/>
    </source>
</evidence>
<dbReference type="PANTHER" id="PTHR34057:SF1">
    <property type="entry name" value="ELONGATION FACTOR"/>
    <property type="match status" value="1"/>
</dbReference>
<feature type="region of interest" description="Disordered" evidence="3">
    <location>
        <begin position="44"/>
        <end position="80"/>
    </location>
</feature>
<feature type="compositionally biased region" description="Low complexity" evidence="3">
    <location>
        <begin position="654"/>
        <end position="665"/>
    </location>
</feature>
<evidence type="ECO:0000256" key="1">
    <source>
        <dbReference type="ARBA" id="ARBA00023117"/>
    </source>
</evidence>
<dbReference type="PANTHER" id="PTHR34057">
    <property type="entry name" value="ELONGATION FACTOR"/>
    <property type="match status" value="1"/>
</dbReference>
<sequence>MEGKIYMTPNGVLNDDLGFGAGDSALRGLGCLLVAKFKKVESVEASGEETKSSRANDHLYSRKSRDGEDREAKNGCISAGSVHGMQPGEEKLVIRKQTSLSGVLESLMSLDSKGDFMGPLDGLSSSNLSKVAEAPMCLRMMQEKIRTHQYSTLCMFVNDFERICYNALRCNQKRSIIWAAAHNLLRRGKKQLEQYEGYGESLVAWNQTDSKISVPVETKSENEEAKVCHPEKSLVSKGVKMAICSATTDSVESNLPSSGGGSKCKIALVGKGSCLTPSLKSEKRENQMSEIAEPFQCPTMGADSEDTSTHKDSPKANASRVIWSGEISRRASEGKPANGSSAVGQTDKDVDVEGERDVDSAKWRWDAEGDATESSSSYGSSGSSLGSEVSPDRAQWMFEAESSLRDGNGAVGLIEDDYGVFTGEREKKVLDAEWKQTRRGIEWRCHWLELKTLAIQAKLAQYEKVLKKAQGEKVWKWNGEVGEELCSRTVPVKILRNHPIVHHKHRRRAEGGHDVDLGKHPVFSRYEKRKTQRNSDSGSGLRKVDRGEVQQTEFEVSEPESTYEREDVELQPGAENAFEGQDSMEQLLWQVEALQVRVRKQKHLLRKEAAARKNISVGCKDGSALSLSPHALPQSPQKGNASTQALPCPKGVTRAGPLSSSSGSLGRSGSGAGLARRKTADYDISNMVMPANVGTTFVEQIRHVDIETPLWRVAEDANPAVQHLEASSSDEETEDEHYQSRHSVMETLEKLQRYMPRPKKSVGDIHTVGKGKLKVGSGKSAVQMGGKGSSAGSALPSGPSGTLARSADNIPKRQRSNRSVVRRPLASLANASAAQTKSTEGMKSEPVKSEVSRKAGGVDLLLVGNWNTAFSGAE</sequence>
<dbReference type="PROSITE" id="PS50014">
    <property type="entry name" value="BROMODOMAIN_2"/>
    <property type="match status" value="1"/>
</dbReference>
<evidence type="ECO:0000313" key="6">
    <source>
        <dbReference type="Proteomes" id="UP000006727"/>
    </source>
</evidence>
<dbReference type="InParanoid" id="A0A7I4BBX0"/>
<feature type="compositionally biased region" description="Polar residues" evidence="3">
    <location>
        <begin position="634"/>
        <end position="645"/>
    </location>
</feature>
<feature type="compositionally biased region" description="Basic and acidic residues" evidence="3">
    <location>
        <begin position="346"/>
        <end position="367"/>
    </location>
</feature>
<accession>A0A7I4BBX0</accession>
<dbReference type="InterPro" id="IPR001487">
    <property type="entry name" value="Bromodomain"/>
</dbReference>
<dbReference type="Gene3D" id="1.20.920.10">
    <property type="entry name" value="Bromodomain-like"/>
    <property type="match status" value="1"/>
</dbReference>
<name>A0A7I4BBX0_PHYPA</name>
<dbReference type="Proteomes" id="UP000006727">
    <property type="component" value="Chromosome 18"/>
</dbReference>
<evidence type="ECO:0000313" key="5">
    <source>
        <dbReference type="EnsemblPlants" id="Pp3c18_11060V3.10"/>
    </source>
</evidence>
<dbReference type="EMBL" id="ABEU02000018">
    <property type="status" value="NOT_ANNOTATED_CDS"/>
    <property type="molecule type" value="Genomic_DNA"/>
</dbReference>
<feature type="compositionally biased region" description="Basic and acidic residues" evidence="3">
    <location>
        <begin position="509"/>
        <end position="519"/>
    </location>
</feature>
<dbReference type="EnsemblPlants" id="Pp3c18_11060V3.10">
    <property type="protein sequence ID" value="Pp3c18_11060V3.10"/>
    <property type="gene ID" value="Pp3c18_11060"/>
</dbReference>
<dbReference type="InterPro" id="IPR036427">
    <property type="entry name" value="Bromodomain-like_sf"/>
</dbReference>
<feature type="region of interest" description="Disordered" evidence="3">
    <location>
        <begin position="503"/>
        <end position="567"/>
    </location>
</feature>
<reference evidence="5 6" key="2">
    <citation type="journal article" date="2018" name="Plant J.">
        <title>The Physcomitrella patens chromosome-scale assembly reveals moss genome structure and evolution.</title>
        <authorList>
            <person name="Lang D."/>
            <person name="Ullrich K.K."/>
            <person name="Murat F."/>
            <person name="Fuchs J."/>
            <person name="Jenkins J."/>
            <person name="Haas F.B."/>
            <person name="Piednoel M."/>
            <person name="Gundlach H."/>
            <person name="Van Bel M."/>
            <person name="Meyberg R."/>
            <person name="Vives C."/>
            <person name="Morata J."/>
            <person name="Symeonidi A."/>
            <person name="Hiss M."/>
            <person name="Muchero W."/>
            <person name="Kamisugi Y."/>
            <person name="Saleh O."/>
            <person name="Blanc G."/>
            <person name="Decker E.L."/>
            <person name="van Gessel N."/>
            <person name="Grimwood J."/>
            <person name="Hayes R.D."/>
            <person name="Graham S.W."/>
            <person name="Gunter L.E."/>
            <person name="McDaniel S.F."/>
            <person name="Hoernstein S.N.W."/>
            <person name="Larsson A."/>
            <person name="Li F.W."/>
            <person name="Perroud P.F."/>
            <person name="Phillips J."/>
            <person name="Ranjan P."/>
            <person name="Rokshar D.S."/>
            <person name="Rothfels C.J."/>
            <person name="Schneider L."/>
            <person name="Shu S."/>
            <person name="Stevenson D.W."/>
            <person name="Thummler F."/>
            <person name="Tillich M."/>
            <person name="Villarreal Aguilar J.C."/>
            <person name="Widiez T."/>
            <person name="Wong G.K."/>
            <person name="Wymore A."/>
            <person name="Zhang Y."/>
            <person name="Zimmer A.D."/>
            <person name="Quatrano R.S."/>
            <person name="Mayer K.F.X."/>
            <person name="Goodstein D."/>
            <person name="Casacuberta J.M."/>
            <person name="Vandepoele K."/>
            <person name="Reski R."/>
            <person name="Cuming A.C."/>
            <person name="Tuskan G.A."/>
            <person name="Maumus F."/>
            <person name="Salse J."/>
            <person name="Schmutz J."/>
            <person name="Rensing S.A."/>
        </authorList>
    </citation>
    <scope>NUCLEOTIDE SEQUENCE [LARGE SCALE GENOMIC DNA]</scope>
    <source>
        <strain evidence="5 6">cv. Gransden 2004</strain>
    </source>
</reference>
<feature type="domain" description="Bromo" evidence="4">
    <location>
        <begin position="116"/>
        <end position="178"/>
    </location>
</feature>
<feature type="compositionally biased region" description="Basic and acidic residues" evidence="3">
    <location>
        <begin position="840"/>
        <end position="851"/>
    </location>
</feature>
<keyword evidence="1 2" id="KW-0103">Bromodomain</keyword>
<feature type="compositionally biased region" description="Low complexity" evidence="3">
    <location>
        <begin position="768"/>
        <end position="780"/>
    </location>
</feature>
<feature type="region of interest" description="Disordered" evidence="3">
    <location>
        <begin position="760"/>
        <end position="851"/>
    </location>
</feature>
<organism evidence="5 6">
    <name type="scientific">Physcomitrium patens</name>
    <name type="common">Spreading-leaved earth moss</name>
    <name type="synonym">Physcomitrella patens</name>
    <dbReference type="NCBI Taxonomy" id="3218"/>
    <lineage>
        <taxon>Eukaryota</taxon>
        <taxon>Viridiplantae</taxon>
        <taxon>Streptophyta</taxon>
        <taxon>Embryophyta</taxon>
        <taxon>Bryophyta</taxon>
        <taxon>Bryophytina</taxon>
        <taxon>Bryopsida</taxon>
        <taxon>Funariidae</taxon>
        <taxon>Funariales</taxon>
        <taxon>Funariaceae</taxon>
        <taxon>Physcomitrium</taxon>
    </lineage>
</organism>
<dbReference type="InterPro" id="IPR038745">
    <property type="entry name" value="AT4G37440-like"/>
</dbReference>
<dbReference type="SUPFAM" id="SSF47370">
    <property type="entry name" value="Bromodomain"/>
    <property type="match status" value="1"/>
</dbReference>
<feature type="region of interest" description="Disordered" evidence="3">
    <location>
        <begin position="295"/>
        <end position="389"/>
    </location>
</feature>
<proteinExistence type="predicted"/>
<dbReference type="Gramene" id="Pp3c18_11060V3.10">
    <property type="protein sequence ID" value="Pp3c18_11060V3.10"/>
    <property type="gene ID" value="Pp3c18_11060"/>
</dbReference>
<dbReference type="AlphaFoldDB" id="A0A7I4BBX0"/>
<evidence type="ECO:0000256" key="3">
    <source>
        <dbReference type="SAM" id="MobiDB-lite"/>
    </source>
</evidence>
<feature type="compositionally biased region" description="Basic and acidic residues" evidence="3">
    <location>
        <begin position="44"/>
        <end position="73"/>
    </location>
</feature>
<reference evidence="5" key="3">
    <citation type="submission" date="2020-12" db="UniProtKB">
        <authorList>
            <consortium name="EnsemblPlants"/>
        </authorList>
    </citation>
    <scope>IDENTIFICATION</scope>
</reference>
<dbReference type="CDD" id="cd11650">
    <property type="entry name" value="AT4G37440_like"/>
    <property type="match status" value="1"/>
</dbReference>
<keyword evidence="6" id="KW-1185">Reference proteome</keyword>
<feature type="compositionally biased region" description="Polar residues" evidence="3">
    <location>
        <begin position="829"/>
        <end position="839"/>
    </location>
</feature>
<dbReference type="SMART" id="SM00297">
    <property type="entry name" value="BROMO"/>
    <property type="match status" value="1"/>
</dbReference>
<feature type="region of interest" description="Disordered" evidence="3">
    <location>
        <begin position="627"/>
        <end position="675"/>
    </location>
</feature>
<feature type="compositionally biased region" description="Low complexity" evidence="3">
    <location>
        <begin position="374"/>
        <end position="387"/>
    </location>
</feature>
<evidence type="ECO:0000256" key="2">
    <source>
        <dbReference type="PROSITE-ProRule" id="PRU00035"/>
    </source>
</evidence>